<dbReference type="Proteomes" id="UP000035800">
    <property type="component" value="Chromosome I"/>
</dbReference>
<gene>
    <name evidence="1" type="ORF">LSS_16860</name>
</gene>
<reference evidence="1 2" key="2">
    <citation type="journal article" date="2014" name="Emerg. Microbes Infect.">
        <title>Potential impact on kidney infection: a whole-genome analysis of Leptospira santarosai serovar Shermani.</title>
        <authorList>
            <person name="Chou L.F."/>
            <person name="Chen T.W."/>
            <person name="Ko Y.C."/>
            <person name="Pan M.J."/>
            <person name="Tian Y.C."/>
            <person name="Chiu C.H."/>
            <person name="Tang P."/>
            <person name="Hung C.C."/>
            <person name="Yang C.W."/>
        </authorList>
    </citation>
    <scope>NUCLEOTIDE SEQUENCE</scope>
    <source>
        <strain evidence="1 2">LT 821</strain>
    </source>
</reference>
<protein>
    <submittedName>
        <fullName evidence="1">Uncharacterized protein</fullName>
    </submittedName>
</protein>
<dbReference type="STRING" id="758847.LSS_16860"/>
<dbReference type="AlphaFoldDB" id="K8XW30"/>
<reference evidence="1 2" key="1">
    <citation type="journal article" date="2012" name="Gene">
        <title>Sequence of Leptospira santarosai serovar Shermani genome and prediction of virulence-associated genes.</title>
        <authorList>
            <person name="Chou L.F."/>
            <person name="Chen Y.T."/>
            <person name="Lu C.W."/>
            <person name="Ko Y.C."/>
            <person name="Tang C.Y."/>
            <person name="Pan M.J."/>
            <person name="Tian Y.C."/>
            <person name="Chiu C.H."/>
            <person name="Hung C.C."/>
            <person name="Yang C.W."/>
        </authorList>
    </citation>
    <scope>NUCLEOTIDE SEQUENCE [LARGE SCALE GENOMIC DNA]</scope>
    <source>
        <strain evidence="1">LT 821</strain>
    </source>
</reference>
<dbReference type="KEGG" id="lst:LSS_16860"/>
<evidence type="ECO:0000313" key="1">
    <source>
        <dbReference type="EMBL" id="EKT85549.1"/>
    </source>
</evidence>
<name>K8XW30_9LEPT</name>
<accession>K8XW30</accession>
<evidence type="ECO:0000313" key="2">
    <source>
        <dbReference type="Proteomes" id="UP000035800"/>
    </source>
</evidence>
<sequence>MSFCKRESLYNEFSFGDRPQNGNSILRSLSLDLIEAPKRKFRKKKFVIF</sequence>
<organism evidence="1 2">
    <name type="scientific">Leptospira santarosai serovar Shermani str. LT 821</name>
    <dbReference type="NCBI Taxonomy" id="758847"/>
    <lineage>
        <taxon>Bacteria</taxon>
        <taxon>Pseudomonadati</taxon>
        <taxon>Spirochaetota</taxon>
        <taxon>Spirochaetia</taxon>
        <taxon>Leptospirales</taxon>
        <taxon>Leptospiraceae</taxon>
        <taxon>Leptospira</taxon>
    </lineage>
</organism>
<dbReference type="EMBL" id="CP006694">
    <property type="protein sequence ID" value="EKT85549.1"/>
    <property type="molecule type" value="Genomic_DNA"/>
</dbReference>
<proteinExistence type="predicted"/>